<evidence type="ECO:0000313" key="2">
    <source>
        <dbReference type="EMBL" id="KAJ8454392.1"/>
    </source>
</evidence>
<accession>A0AAD7TEY8</accession>
<evidence type="ECO:0000256" key="1">
    <source>
        <dbReference type="SAM" id="MobiDB-lite"/>
    </source>
</evidence>
<protein>
    <submittedName>
        <fullName evidence="2">Uncharacterized protein</fullName>
    </submittedName>
</protein>
<reference evidence="2" key="1">
    <citation type="submission" date="2022-11" db="EMBL/GenBank/DDBJ databases">
        <title>Genome Sequence of Cubamyces cubensis.</title>
        <authorList>
            <person name="Buettner E."/>
        </authorList>
    </citation>
    <scope>NUCLEOTIDE SEQUENCE</scope>
    <source>
        <strain evidence="2">MPL-01</strain>
    </source>
</reference>
<evidence type="ECO:0000313" key="3">
    <source>
        <dbReference type="Proteomes" id="UP001215151"/>
    </source>
</evidence>
<feature type="region of interest" description="Disordered" evidence="1">
    <location>
        <begin position="24"/>
        <end position="108"/>
    </location>
</feature>
<name>A0AAD7TEY8_9APHY</name>
<sequence>MKFPHTEEVRQWRHTSFKVRLLRDESTSNLDTVANGKASAQPRPCDGHDTPHVKVPLFSPPSSSATREPIIHEKAPTEQAETNATGPDHPIELRPYAGDEPAPTVTHPFEGLVGSQDGFADILTLTADGASENTLVGRSY</sequence>
<proteinExistence type="predicted"/>
<dbReference type="AlphaFoldDB" id="A0AAD7TEY8"/>
<dbReference type="Proteomes" id="UP001215151">
    <property type="component" value="Unassembled WGS sequence"/>
</dbReference>
<dbReference type="EMBL" id="JAPEVG010000978">
    <property type="protein sequence ID" value="KAJ8454392.1"/>
    <property type="molecule type" value="Genomic_DNA"/>
</dbReference>
<gene>
    <name evidence="2" type="ORF">ONZ51_g13050</name>
</gene>
<comment type="caution">
    <text evidence="2">The sequence shown here is derived from an EMBL/GenBank/DDBJ whole genome shotgun (WGS) entry which is preliminary data.</text>
</comment>
<organism evidence="2 3">
    <name type="scientific">Trametes cubensis</name>
    <dbReference type="NCBI Taxonomy" id="1111947"/>
    <lineage>
        <taxon>Eukaryota</taxon>
        <taxon>Fungi</taxon>
        <taxon>Dikarya</taxon>
        <taxon>Basidiomycota</taxon>
        <taxon>Agaricomycotina</taxon>
        <taxon>Agaricomycetes</taxon>
        <taxon>Polyporales</taxon>
        <taxon>Polyporaceae</taxon>
        <taxon>Trametes</taxon>
    </lineage>
</organism>
<keyword evidence="3" id="KW-1185">Reference proteome</keyword>